<proteinExistence type="predicted"/>
<accession>A0AAD7WIQ0</accession>
<sequence>MRVPVSSRARVCQLVPIRKSCALCLSAARQRIRDHLDPIPHLACVSQLSDPSPAFQRSTASRAARHEASRGHDLFMARGAGEQAPAHQLASHLRLRAETPGLTFKIFTEMVPDLHSK</sequence>
<dbReference type="EMBL" id="JAINUG010000091">
    <property type="protein sequence ID" value="KAJ8398293.1"/>
    <property type="molecule type" value="Genomic_DNA"/>
</dbReference>
<name>A0AAD7WIQ0_9TELE</name>
<dbReference type="AlphaFoldDB" id="A0AAD7WIQ0"/>
<dbReference type="Proteomes" id="UP001221898">
    <property type="component" value="Unassembled WGS sequence"/>
</dbReference>
<protein>
    <submittedName>
        <fullName evidence="2">Uncharacterized protein</fullName>
    </submittedName>
</protein>
<evidence type="ECO:0000256" key="1">
    <source>
        <dbReference type="SAM" id="MobiDB-lite"/>
    </source>
</evidence>
<keyword evidence="3" id="KW-1185">Reference proteome</keyword>
<gene>
    <name evidence="2" type="ORF">AAFF_G00428630</name>
</gene>
<feature type="region of interest" description="Disordered" evidence="1">
    <location>
        <begin position="50"/>
        <end position="69"/>
    </location>
</feature>
<comment type="caution">
    <text evidence="2">The sequence shown here is derived from an EMBL/GenBank/DDBJ whole genome shotgun (WGS) entry which is preliminary data.</text>
</comment>
<evidence type="ECO:0000313" key="2">
    <source>
        <dbReference type="EMBL" id="KAJ8398293.1"/>
    </source>
</evidence>
<reference evidence="2" key="1">
    <citation type="journal article" date="2023" name="Science">
        <title>Genome structures resolve the early diversification of teleost fishes.</title>
        <authorList>
            <person name="Parey E."/>
            <person name="Louis A."/>
            <person name="Montfort J."/>
            <person name="Bouchez O."/>
            <person name="Roques C."/>
            <person name="Iampietro C."/>
            <person name="Lluch J."/>
            <person name="Castinel A."/>
            <person name="Donnadieu C."/>
            <person name="Desvignes T."/>
            <person name="Floi Bucao C."/>
            <person name="Jouanno E."/>
            <person name="Wen M."/>
            <person name="Mejri S."/>
            <person name="Dirks R."/>
            <person name="Jansen H."/>
            <person name="Henkel C."/>
            <person name="Chen W.J."/>
            <person name="Zahm M."/>
            <person name="Cabau C."/>
            <person name="Klopp C."/>
            <person name="Thompson A.W."/>
            <person name="Robinson-Rechavi M."/>
            <person name="Braasch I."/>
            <person name="Lecointre G."/>
            <person name="Bobe J."/>
            <person name="Postlethwait J.H."/>
            <person name="Berthelot C."/>
            <person name="Roest Crollius H."/>
            <person name="Guiguen Y."/>
        </authorList>
    </citation>
    <scope>NUCLEOTIDE SEQUENCE</scope>
    <source>
        <strain evidence="2">NC1722</strain>
    </source>
</reference>
<organism evidence="2 3">
    <name type="scientific">Aldrovandia affinis</name>
    <dbReference type="NCBI Taxonomy" id="143900"/>
    <lineage>
        <taxon>Eukaryota</taxon>
        <taxon>Metazoa</taxon>
        <taxon>Chordata</taxon>
        <taxon>Craniata</taxon>
        <taxon>Vertebrata</taxon>
        <taxon>Euteleostomi</taxon>
        <taxon>Actinopterygii</taxon>
        <taxon>Neopterygii</taxon>
        <taxon>Teleostei</taxon>
        <taxon>Notacanthiformes</taxon>
        <taxon>Halosauridae</taxon>
        <taxon>Aldrovandia</taxon>
    </lineage>
</organism>
<evidence type="ECO:0000313" key="3">
    <source>
        <dbReference type="Proteomes" id="UP001221898"/>
    </source>
</evidence>
<feature type="compositionally biased region" description="Polar residues" evidence="1">
    <location>
        <begin position="50"/>
        <end position="61"/>
    </location>
</feature>